<dbReference type="GO" id="GO:0005886">
    <property type="term" value="C:plasma membrane"/>
    <property type="evidence" value="ECO:0007669"/>
    <property type="project" value="TreeGrafter"/>
</dbReference>
<dbReference type="OMA" id="PITYIHG"/>
<name>A0A665TZ58_ECHNA</name>
<dbReference type="SUPFAM" id="SSF48726">
    <property type="entry name" value="Immunoglobulin"/>
    <property type="match status" value="1"/>
</dbReference>
<evidence type="ECO:0000256" key="10">
    <source>
        <dbReference type="ARBA" id="ARBA00023319"/>
    </source>
</evidence>
<dbReference type="InterPro" id="IPR036179">
    <property type="entry name" value="Ig-like_dom_sf"/>
</dbReference>
<reference evidence="14" key="2">
    <citation type="submission" date="2025-08" db="UniProtKB">
        <authorList>
            <consortium name="Ensembl"/>
        </authorList>
    </citation>
    <scope>IDENTIFICATION</scope>
</reference>
<dbReference type="FunFam" id="2.60.40.10:FF:000076">
    <property type="entry name" value="Leucine-rich repeat and Ig domain-containing 4"/>
    <property type="match status" value="1"/>
</dbReference>
<dbReference type="SUPFAM" id="SSF52058">
    <property type="entry name" value="L domain-like"/>
    <property type="match status" value="1"/>
</dbReference>
<feature type="transmembrane region" description="Helical" evidence="12">
    <location>
        <begin position="534"/>
        <end position="559"/>
    </location>
</feature>
<proteinExistence type="predicted"/>
<dbReference type="Pfam" id="PF13855">
    <property type="entry name" value="LRR_8"/>
    <property type="match status" value="3"/>
</dbReference>
<comment type="subcellular location">
    <subcellularLocation>
        <location evidence="1">Membrane</location>
        <topology evidence="1">Single-pass type I membrane protein</topology>
    </subcellularLocation>
</comment>
<evidence type="ECO:0000256" key="9">
    <source>
        <dbReference type="ARBA" id="ARBA00023180"/>
    </source>
</evidence>
<dbReference type="InterPro" id="IPR032675">
    <property type="entry name" value="LRR_dom_sf"/>
</dbReference>
<evidence type="ECO:0000256" key="3">
    <source>
        <dbReference type="ARBA" id="ARBA00022692"/>
    </source>
</evidence>
<organism evidence="14 15">
    <name type="scientific">Echeneis naucrates</name>
    <name type="common">Live sharksucker</name>
    <dbReference type="NCBI Taxonomy" id="173247"/>
    <lineage>
        <taxon>Eukaryota</taxon>
        <taxon>Metazoa</taxon>
        <taxon>Chordata</taxon>
        <taxon>Craniata</taxon>
        <taxon>Vertebrata</taxon>
        <taxon>Euteleostomi</taxon>
        <taxon>Actinopterygii</taxon>
        <taxon>Neopterygii</taxon>
        <taxon>Teleostei</taxon>
        <taxon>Neoteleostei</taxon>
        <taxon>Acanthomorphata</taxon>
        <taxon>Carangaria</taxon>
        <taxon>Carangiformes</taxon>
        <taxon>Echeneidae</taxon>
        <taxon>Echeneis</taxon>
    </lineage>
</organism>
<protein>
    <submittedName>
        <fullName evidence="14">Leucine-rich repeat and immunoglobulin-like domain-containing nogo receptor-interacting protein 1</fullName>
    </submittedName>
</protein>
<dbReference type="InterPro" id="IPR003599">
    <property type="entry name" value="Ig_sub"/>
</dbReference>
<dbReference type="SMART" id="SM00408">
    <property type="entry name" value="IGc2"/>
    <property type="match status" value="1"/>
</dbReference>
<dbReference type="Gene3D" id="2.60.40.10">
    <property type="entry name" value="Immunoglobulins"/>
    <property type="match status" value="1"/>
</dbReference>
<evidence type="ECO:0000256" key="12">
    <source>
        <dbReference type="SAM" id="Phobius"/>
    </source>
</evidence>
<dbReference type="InterPro" id="IPR001611">
    <property type="entry name" value="Leu-rich_rpt"/>
</dbReference>
<keyword evidence="6 12" id="KW-1133">Transmembrane helix</keyword>
<keyword evidence="4" id="KW-0732">Signal</keyword>
<dbReference type="AlphaFoldDB" id="A0A665TZ58"/>
<keyword evidence="10" id="KW-0393">Immunoglobulin domain</keyword>
<keyword evidence="7 12" id="KW-0472">Membrane</keyword>
<keyword evidence="3 12" id="KW-0812">Transmembrane</keyword>
<evidence type="ECO:0000259" key="13">
    <source>
        <dbReference type="PROSITE" id="PS50835"/>
    </source>
</evidence>
<dbReference type="Pfam" id="PF07679">
    <property type="entry name" value="I-set"/>
    <property type="match status" value="1"/>
</dbReference>
<feature type="domain" description="Ig-like" evidence="13">
    <location>
        <begin position="411"/>
        <end position="498"/>
    </location>
</feature>
<sequence length="600" mass="66946">VFLDCTIFQKTDDVYSNWLVLTSETRRPCPQSCRCNAEPLEVNCSHGQLSMVPDDLPQDTKLLNLTHNHIKTLVHHQFQTLTQLLDLDLSDNLLAVVELEAFYGLQSLLTLRLARNHLKIIPVGAFAGLQNLQLLDLSLNEILVFLDFTFRDLAALKYIKAEYNDLVFIAHQAFSGLTSLQELHLDGCNLTAVPTEALAQLSVLRSLQFHRLGLTTLPNYSFQNLVHLKELVISHWPWLNTLLGNSLFGLNLTSLTIRHCNLSAIPYIPLHHLVYLVYLDLSFNPITHIHGNLLGDLLRLQELHLVGGSLLRIGIAAFRGLTHFKLLNVTRNLLTTLEAGAFQSVDTLKTLGLDNNPLACDCRLLWVVQRRLFLDFGGQSPTCFTSFQLQGWTFLDFSEVELLSLLTCNQPRILNRKPRDVKVDQGQTVVIYCKSEGDPLPSVNWLNPQMRLLSAIGRIRALSDGSLEVRYAQPRDSGTYICVASNAAGNDSMPVKLDVRVHPSSSKNPFHLKGWFASPGKNGNQTHSFDIKTLLIAATIGFVSFLSSVSLCFVFMVFWSKSKGQIKHTATIAYVPRGAPSNSKGGTGNTETSRLTMKLI</sequence>
<dbReference type="InterPro" id="IPR003591">
    <property type="entry name" value="Leu-rich_rpt_typical-subtyp"/>
</dbReference>
<dbReference type="InterPro" id="IPR013783">
    <property type="entry name" value="Ig-like_fold"/>
</dbReference>
<gene>
    <name evidence="14" type="primary">LOC115051429</name>
</gene>
<evidence type="ECO:0000256" key="11">
    <source>
        <dbReference type="SAM" id="MobiDB-lite"/>
    </source>
</evidence>
<keyword evidence="9" id="KW-0325">Glycoprotein</keyword>
<dbReference type="PANTHER" id="PTHR24369:SF210">
    <property type="entry name" value="CHAOPTIN-RELATED"/>
    <property type="match status" value="1"/>
</dbReference>
<dbReference type="InterPro" id="IPR000372">
    <property type="entry name" value="LRRNT"/>
</dbReference>
<dbReference type="SMART" id="SM00013">
    <property type="entry name" value="LRRNT"/>
    <property type="match status" value="1"/>
</dbReference>
<dbReference type="InterPro" id="IPR013098">
    <property type="entry name" value="Ig_I-set"/>
</dbReference>
<dbReference type="Proteomes" id="UP000472264">
    <property type="component" value="Chromosome 11"/>
</dbReference>
<evidence type="ECO:0000313" key="14">
    <source>
        <dbReference type="Ensembl" id="ENSENLP00000012468.1"/>
    </source>
</evidence>
<accession>A0A665TZ58</accession>
<evidence type="ECO:0000256" key="6">
    <source>
        <dbReference type="ARBA" id="ARBA00022989"/>
    </source>
</evidence>
<evidence type="ECO:0000256" key="2">
    <source>
        <dbReference type="ARBA" id="ARBA00022614"/>
    </source>
</evidence>
<evidence type="ECO:0000256" key="4">
    <source>
        <dbReference type="ARBA" id="ARBA00022729"/>
    </source>
</evidence>
<dbReference type="InParanoid" id="A0A665TZ58"/>
<reference evidence="14" key="3">
    <citation type="submission" date="2025-09" db="UniProtKB">
        <authorList>
            <consortium name="Ensembl"/>
        </authorList>
    </citation>
    <scope>IDENTIFICATION</scope>
</reference>
<evidence type="ECO:0000256" key="8">
    <source>
        <dbReference type="ARBA" id="ARBA00023157"/>
    </source>
</evidence>
<keyword evidence="15" id="KW-1185">Reference proteome</keyword>
<dbReference type="InterPro" id="IPR007110">
    <property type="entry name" value="Ig-like_dom"/>
</dbReference>
<keyword evidence="2" id="KW-0433">Leucine-rich repeat</keyword>
<evidence type="ECO:0000313" key="15">
    <source>
        <dbReference type="Proteomes" id="UP000472264"/>
    </source>
</evidence>
<evidence type="ECO:0000256" key="5">
    <source>
        <dbReference type="ARBA" id="ARBA00022737"/>
    </source>
</evidence>
<evidence type="ECO:0000256" key="7">
    <source>
        <dbReference type="ARBA" id="ARBA00023136"/>
    </source>
</evidence>
<dbReference type="Gene3D" id="3.80.10.10">
    <property type="entry name" value="Ribonuclease Inhibitor"/>
    <property type="match status" value="1"/>
</dbReference>
<dbReference type="InterPro" id="IPR003598">
    <property type="entry name" value="Ig_sub2"/>
</dbReference>
<reference evidence="14" key="1">
    <citation type="submission" date="2021-04" db="EMBL/GenBank/DDBJ databases">
        <authorList>
            <consortium name="Wellcome Sanger Institute Data Sharing"/>
        </authorList>
    </citation>
    <scope>NUCLEOTIDE SEQUENCE [LARGE SCALE GENOMIC DNA]</scope>
</reference>
<dbReference type="Ensembl" id="ENSENLT00000012983.1">
    <property type="protein sequence ID" value="ENSENLP00000012468.1"/>
    <property type="gene ID" value="ENSENLG00000005945.1"/>
</dbReference>
<dbReference type="FunFam" id="3.80.10.10:FF:000014">
    <property type="entry name" value="Leucine-rich repeat and immunoglobulin-like domain-containing nogo receptor-interacting protein 1"/>
    <property type="match status" value="1"/>
</dbReference>
<feature type="compositionally biased region" description="Polar residues" evidence="11">
    <location>
        <begin position="580"/>
        <end position="600"/>
    </location>
</feature>
<dbReference type="SMART" id="SM00369">
    <property type="entry name" value="LRR_TYP"/>
    <property type="match status" value="9"/>
</dbReference>
<dbReference type="PANTHER" id="PTHR24369">
    <property type="entry name" value="ANTIGEN BSP, PUTATIVE-RELATED"/>
    <property type="match status" value="1"/>
</dbReference>
<dbReference type="InterPro" id="IPR050541">
    <property type="entry name" value="LRR_TM_domain-containing"/>
</dbReference>
<dbReference type="SMART" id="SM00409">
    <property type="entry name" value="IG"/>
    <property type="match status" value="1"/>
</dbReference>
<keyword evidence="8" id="KW-1015">Disulfide bond</keyword>
<keyword evidence="5" id="KW-0677">Repeat</keyword>
<dbReference type="PROSITE" id="PS50835">
    <property type="entry name" value="IG_LIKE"/>
    <property type="match status" value="1"/>
</dbReference>
<evidence type="ECO:0000256" key="1">
    <source>
        <dbReference type="ARBA" id="ARBA00004479"/>
    </source>
</evidence>
<feature type="region of interest" description="Disordered" evidence="11">
    <location>
        <begin position="577"/>
        <end position="600"/>
    </location>
</feature>